<dbReference type="AlphaFoldDB" id="A0AAD7CLM2"/>
<dbReference type="PANTHER" id="PTHR13789:SF306">
    <property type="entry name" value="HYDROXYLASE, PUTATIVE-RELATED"/>
    <property type="match status" value="1"/>
</dbReference>
<dbReference type="GO" id="GO:0004497">
    <property type="term" value="F:monooxygenase activity"/>
    <property type="evidence" value="ECO:0007669"/>
    <property type="project" value="UniProtKB-KW"/>
</dbReference>
<dbReference type="PANTHER" id="PTHR13789">
    <property type="entry name" value="MONOOXYGENASE"/>
    <property type="match status" value="1"/>
</dbReference>
<dbReference type="PRINTS" id="PR00420">
    <property type="entry name" value="RNGMNOXGNASE"/>
</dbReference>
<comment type="caution">
    <text evidence="8">The sequence shown here is derived from an EMBL/GenBank/DDBJ whole genome shotgun (WGS) entry which is preliminary data.</text>
</comment>
<evidence type="ECO:0000259" key="7">
    <source>
        <dbReference type="Pfam" id="PF01494"/>
    </source>
</evidence>
<reference evidence="8" key="1">
    <citation type="submission" date="2023-03" db="EMBL/GenBank/DDBJ databases">
        <title>Massive genome expansion in bonnet fungi (Mycena s.s.) driven by repeated elements and novel gene families across ecological guilds.</title>
        <authorList>
            <consortium name="Lawrence Berkeley National Laboratory"/>
            <person name="Harder C.B."/>
            <person name="Miyauchi S."/>
            <person name="Viragh M."/>
            <person name="Kuo A."/>
            <person name="Thoen E."/>
            <person name="Andreopoulos B."/>
            <person name="Lu D."/>
            <person name="Skrede I."/>
            <person name="Drula E."/>
            <person name="Henrissat B."/>
            <person name="Morin E."/>
            <person name="Kohler A."/>
            <person name="Barry K."/>
            <person name="LaButti K."/>
            <person name="Morin E."/>
            <person name="Salamov A."/>
            <person name="Lipzen A."/>
            <person name="Mereny Z."/>
            <person name="Hegedus B."/>
            <person name="Baldrian P."/>
            <person name="Stursova M."/>
            <person name="Weitz H."/>
            <person name="Taylor A."/>
            <person name="Grigoriev I.V."/>
            <person name="Nagy L.G."/>
            <person name="Martin F."/>
            <person name="Kauserud H."/>
        </authorList>
    </citation>
    <scope>NUCLEOTIDE SEQUENCE</scope>
    <source>
        <strain evidence="8">9284</strain>
    </source>
</reference>
<evidence type="ECO:0000256" key="2">
    <source>
        <dbReference type="ARBA" id="ARBA00022630"/>
    </source>
</evidence>
<feature type="transmembrane region" description="Helical" evidence="6">
    <location>
        <begin position="20"/>
        <end position="43"/>
    </location>
</feature>
<keyword evidence="6" id="KW-1133">Transmembrane helix</keyword>
<keyword evidence="9" id="KW-1185">Reference proteome</keyword>
<organism evidence="8 9">
    <name type="scientific">Roridomyces roridus</name>
    <dbReference type="NCBI Taxonomy" id="1738132"/>
    <lineage>
        <taxon>Eukaryota</taxon>
        <taxon>Fungi</taxon>
        <taxon>Dikarya</taxon>
        <taxon>Basidiomycota</taxon>
        <taxon>Agaricomycotina</taxon>
        <taxon>Agaricomycetes</taxon>
        <taxon>Agaricomycetidae</taxon>
        <taxon>Agaricales</taxon>
        <taxon>Marasmiineae</taxon>
        <taxon>Mycenaceae</taxon>
        <taxon>Roridomyces</taxon>
    </lineage>
</organism>
<dbReference type="EMBL" id="JARKIF010000001">
    <property type="protein sequence ID" value="KAJ7651321.1"/>
    <property type="molecule type" value="Genomic_DNA"/>
</dbReference>
<gene>
    <name evidence="8" type="ORF">FB45DRAFT_1079069</name>
</gene>
<evidence type="ECO:0000256" key="6">
    <source>
        <dbReference type="SAM" id="Phobius"/>
    </source>
</evidence>
<keyword evidence="4" id="KW-0560">Oxidoreductase</keyword>
<evidence type="ECO:0000256" key="5">
    <source>
        <dbReference type="ARBA" id="ARBA00023033"/>
    </source>
</evidence>
<evidence type="ECO:0000256" key="4">
    <source>
        <dbReference type="ARBA" id="ARBA00023002"/>
    </source>
</evidence>
<sequence>MSLESATARLTLSEACNTDIHFAVIGAGAAGLSCAIALGRIGYKVTLIEKNENVWDVESGRGVRMPPNMTKILYHWGLKDKLRAISVKSEAIHVLLGDTGEHMGTQVWDDEILRKLAESTSSPMSLSDLMHLLYDEAILCGADIRLGTAALSIDAVNGTITTDSAGVLEADVIIAADGITGLGRRVLLEEEGVREPADRQTMWHYSATIPKQRLLDDPALVSLCDDRPTLFCWLGDGRAVYGFLIGDDFALSAYGPYHGQNTLAEGVEETLGYFEPRVKNLLPLLSSLKRQPVVASQSSENWASSHGRLLLIGSAVRAIPPGAIQETAMAIEDGAIIARLFKHLRTRSQIPQFLNAFQEIRQKRCAAVTESERNVMAFVCLPPGPERAARDGMLREKRNAGVEVFHAVEEQEETPEWRKVKEVFGYEAEDAGDDWWVTWGSLRMRAEGCEMDVEEVMRTVN</sequence>
<comment type="similarity">
    <text evidence="1">Belongs to the paxM FAD-dependent monooxygenase family.</text>
</comment>
<protein>
    <recommendedName>
        <fullName evidence="7">FAD-binding domain-containing protein</fullName>
    </recommendedName>
</protein>
<dbReference type="Gene3D" id="3.50.50.60">
    <property type="entry name" value="FAD/NAD(P)-binding domain"/>
    <property type="match status" value="1"/>
</dbReference>
<proteinExistence type="inferred from homology"/>
<evidence type="ECO:0000313" key="8">
    <source>
        <dbReference type="EMBL" id="KAJ7651321.1"/>
    </source>
</evidence>
<dbReference type="SUPFAM" id="SSF51905">
    <property type="entry name" value="FAD/NAD(P)-binding domain"/>
    <property type="match status" value="1"/>
</dbReference>
<dbReference type="InterPro" id="IPR036188">
    <property type="entry name" value="FAD/NAD-bd_sf"/>
</dbReference>
<dbReference type="GO" id="GO:0071949">
    <property type="term" value="F:FAD binding"/>
    <property type="evidence" value="ECO:0007669"/>
    <property type="project" value="InterPro"/>
</dbReference>
<name>A0AAD7CLM2_9AGAR</name>
<dbReference type="Proteomes" id="UP001221142">
    <property type="component" value="Unassembled WGS sequence"/>
</dbReference>
<accession>A0AAD7CLM2</accession>
<evidence type="ECO:0000256" key="1">
    <source>
        <dbReference type="ARBA" id="ARBA00007992"/>
    </source>
</evidence>
<feature type="domain" description="FAD-binding" evidence="7">
    <location>
        <begin position="23"/>
        <end position="185"/>
    </location>
</feature>
<keyword evidence="6" id="KW-0472">Membrane</keyword>
<keyword evidence="5" id="KW-0503">Monooxygenase</keyword>
<keyword evidence="2" id="KW-0285">Flavoprotein</keyword>
<evidence type="ECO:0000256" key="3">
    <source>
        <dbReference type="ARBA" id="ARBA00022827"/>
    </source>
</evidence>
<keyword evidence="3" id="KW-0274">FAD</keyword>
<keyword evidence="6" id="KW-0812">Transmembrane</keyword>
<dbReference type="InterPro" id="IPR002938">
    <property type="entry name" value="FAD-bd"/>
</dbReference>
<dbReference type="InterPro" id="IPR050493">
    <property type="entry name" value="FAD-dep_Monooxygenase_BioMet"/>
</dbReference>
<dbReference type="Pfam" id="PF01494">
    <property type="entry name" value="FAD_binding_3"/>
    <property type="match status" value="1"/>
</dbReference>
<evidence type="ECO:0000313" key="9">
    <source>
        <dbReference type="Proteomes" id="UP001221142"/>
    </source>
</evidence>